<evidence type="ECO:0000256" key="2">
    <source>
        <dbReference type="ARBA" id="ARBA00022448"/>
    </source>
</evidence>
<dbReference type="CDD" id="cd06257">
    <property type="entry name" value="DnaJ"/>
    <property type="match status" value="1"/>
</dbReference>
<dbReference type="GO" id="GO:0003723">
    <property type="term" value="F:RNA binding"/>
    <property type="evidence" value="ECO:0007669"/>
    <property type="project" value="TreeGrafter"/>
</dbReference>
<dbReference type="InterPro" id="IPR001623">
    <property type="entry name" value="DnaJ_domain"/>
</dbReference>
<evidence type="ECO:0000256" key="8">
    <source>
        <dbReference type="ARBA" id="ARBA00023186"/>
    </source>
</evidence>
<evidence type="ECO:0000256" key="1">
    <source>
        <dbReference type="ARBA" id="ARBA00004477"/>
    </source>
</evidence>
<evidence type="ECO:0000256" key="5">
    <source>
        <dbReference type="ARBA" id="ARBA00022927"/>
    </source>
</evidence>
<dbReference type="Proteomes" id="UP001234989">
    <property type="component" value="Chromosome 3"/>
</dbReference>
<dbReference type="InterPro" id="IPR035892">
    <property type="entry name" value="C2_domain_sf"/>
</dbReference>
<comment type="subcellular location">
    <subcellularLocation>
        <location evidence="1">Endoplasmic reticulum membrane</location>
        <topology evidence="1">Multi-pass membrane protein</topology>
    </subcellularLocation>
</comment>
<dbReference type="InterPro" id="IPR014756">
    <property type="entry name" value="Ig_E-set"/>
</dbReference>
<feature type="compositionally biased region" description="Acidic residues" evidence="9">
    <location>
        <begin position="624"/>
        <end position="665"/>
    </location>
</feature>
<dbReference type="Gene3D" id="1.10.150.20">
    <property type="entry name" value="5' to 3' exonuclease, C-terminal subdomain"/>
    <property type="match status" value="1"/>
</dbReference>
<feature type="transmembrane region" description="Helical" evidence="10">
    <location>
        <begin position="192"/>
        <end position="213"/>
    </location>
</feature>
<dbReference type="Gene3D" id="1.10.287.110">
    <property type="entry name" value="DnaJ domain"/>
    <property type="match status" value="1"/>
</dbReference>
<feature type="region of interest" description="Disordered" evidence="9">
    <location>
        <begin position="612"/>
        <end position="697"/>
    </location>
</feature>
<dbReference type="InterPro" id="IPR004179">
    <property type="entry name" value="Sec63-dom"/>
</dbReference>
<evidence type="ECO:0000313" key="12">
    <source>
        <dbReference type="EMBL" id="WMV20617.1"/>
    </source>
</evidence>
<dbReference type="InterPro" id="IPR036869">
    <property type="entry name" value="J_dom_sf"/>
</dbReference>
<dbReference type="SUPFAM" id="SSF81296">
    <property type="entry name" value="E set domains"/>
    <property type="match status" value="1"/>
</dbReference>
<name>A0AAF0THF0_SOLVR</name>
<evidence type="ECO:0000256" key="7">
    <source>
        <dbReference type="ARBA" id="ARBA00023136"/>
    </source>
</evidence>
<keyword evidence="2" id="KW-0813">Transport</keyword>
<feature type="domain" description="J" evidence="11">
    <location>
        <begin position="99"/>
        <end position="164"/>
    </location>
</feature>
<keyword evidence="6 10" id="KW-1133">Transmembrane helix</keyword>
<dbReference type="FunFam" id="1.10.287.110:FF:000038">
    <property type="entry name" value="DnaJ protein ERDJ2A"/>
    <property type="match status" value="1"/>
</dbReference>
<dbReference type="Pfam" id="PF00226">
    <property type="entry name" value="DnaJ"/>
    <property type="match status" value="1"/>
</dbReference>
<dbReference type="GO" id="GO:0008320">
    <property type="term" value="F:protein transmembrane transporter activity"/>
    <property type="evidence" value="ECO:0007669"/>
    <property type="project" value="TreeGrafter"/>
</dbReference>
<dbReference type="EMBL" id="CP133614">
    <property type="protein sequence ID" value="WMV20617.1"/>
    <property type="molecule type" value="Genomic_DNA"/>
</dbReference>
<dbReference type="SMART" id="SM00271">
    <property type="entry name" value="DnaJ"/>
    <property type="match status" value="1"/>
</dbReference>
<gene>
    <name evidence="12" type="ORF">MTR67_014002</name>
</gene>
<keyword evidence="7 10" id="KW-0472">Membrane</keyword>
<dbReference type="SUPFAM" id="SSF158702">
    <property type="entry name" value="Sec63 N-terminal domain-like"/>
    <property type="match status" value="1"/>
</dbReference>
<evidence type="ECO:0000313" key="13">
    <source>
        <dbReference type="Proteomes" id="UP001234989"/>
    </source>
</evidence>
<keyword evidence="13" id="KW-1185">Reference proteome</keyword>
<dbReference type="Pfam" id="PF02889">
    <property type="entry name" value="Sec63"/>
    <property type="match status" value="1"/>
</dbReference>
<evidence type="ECO:0000256" key="10">
    <source>
        <dbReference type="SAM" id="Phobius"/>
    </source>
</evidence>
<dbReference type="GO" id="GO:0006620">
    <property type="term" value="P:post-translational protein targeting to endoplasmic reticulum membrane"/>
    <property type="evidence" value="ECO:0007669"/>
    <property type="project" value="TreeGrafter"/>
</dbReference>
<dbReference type="Gene3D" id="1.10.3380.10">
    <property type="entry name" value="Sec63 N-terminal domain-like domain"/>
    <property type="match status" value="1"/>
</dbReference>
<evidence type="ECO:0000256" key="9">
    <source>
        <dbReference type="SAM" id="MobiDB-lite"/>
    </source>
</evidence>
<sequence length="697" mass="77364">MADTGENSALFPIFILSIIALPLVPYTILKLLRVASKKEKSIHCACSVCSRSGKYRKSIFRRISKFSTCSNFTVLLLWVIVVFLVYSIKQSSREIEAFDPFSILGLAPGVTESAIKKAYRRLSIQYHPDKNPDPAAHKYFVEYISKAYQALTDPVSRENFEKYGHPDGRQGFQMGIALPQFLLDFNGSSGGILLLWILGGFILLPMAFGVVYLSRASKYGGNNVRRETLVTYFELVKPSLAPSKVMDVFIKAAEFMDIPVRRADDEPLQELFKLVKSELNLDGKNARQEQAKFWKQHPAIVKAELLIQAHLLRKADTFSSNLQQDYKHVLQFTPRLLEGLIKMATVPRTAKGHGWLRPAIGIVELSQCIIQAVPLSARKAGSGSSDGVASLLQLPHFSDAVITKIAKKVRTLQNLLDMTFQERAELLSDVAGLSAAEVQDVEKVLELMPRATIEVTCETEGEEGIQEGDIVTVQAWVTVRRANGLIAAIPHAPYYPFPKGENFWFLLADANSNDVWFSESINFMDEAAAITTASTITEAKMEASGANMEEIAAAVKDAVAKVKRGCRLILGKIQAPQAGNYSLNSHLMCDAWVGCDTKTNLKLKVLKRSRAGSRGGHVAGGVQDENDVEDEDEDDIEEDEDGDQSEYSEDEDEDEDKDEDEDDEADKQNNNSSRKGFANGSARRKGRKQVPRQIRFA</sequence>
<organism evidence="12 13">
    <name type="scientific">Solanum verrucosum</name>
    <dbReference type="NCBI Taxonomy" id="315347"/>
    <lineage>
        <taxon>Eukaryota</taxon>
        <taxon>Viridiplantae</taxon>
        <taxon>Streptophyta</taxon>
        <taxon>Embryophyta</taxon>
        <taxon>Tracheophyta</taxon>
        <taxon>Spermatophyta</taxon>
        <taxon>Magnoliopsida</taxon>
        <taxon>eudicotyledons</taxon>
        <taxon>Gunneridae</taxon>
        <taxon>Pentapetalae</taxon>
        <taxon>asterids</taxon>
        <taxon>lamiids</taxon>
        <taxon>Solanales</taxon>
        <taxon>Solanaceae</taxon>
        <taxon>Solanoideae</taxon>
        <taxon>Solaneae</taxon>
        <taxon>Solanum</taxon>
    </lineage>
</organism>
<dbReference type="AlphaFoldDB" id="A0AAF0THF0"/>
<dbReference type="SUPFAM" id="SSF46565">
    <property type="entry name" value="Chaperone J-domain"/>
    <property type="match status" value="1"/>
</dbReference>
<dbReference type="PROSITE" id="PS50076">
    <property type="entry name" value="DNAJ_2"/>
    <property type="match status" value="1"/>
</dbReference>
<keyword evidence="3 10" id="KW-0812">Transmembrane</keyword>
<keyword evidence="5" id="KW-0653">Protein transport</keyword>
<dbReference type="SMART" id="SM00973">
    <property type="entry name" value="Sec63"/>
    <property type="match status" value="1"/>
</dbReference>
<evidence type="ECO:0000259" key="11">
    <source>
        <dbReference type="PROSITE" id="PS50076"/>
    </source>
</evidence>
<evidence type="ECO:0000256" key="4">
    <source>
        <dbReference type="ARBA" id="ARBA00022824"/>
    </source>
</evidence>
<evidence type="ECO:0000256" key="6">
    <source>
        <dbReference type="ARBA" id="ARBA00022989"/>
    </source>
</evidence>
<protein>
    <recommendedName>
        <fullName evidence="11">J domain-containing protein</fullName>
    </recommendedName>
</protein>
<keyword evidence="4" id="KW-0256">Endoplasmic reticulum</keyword>
<evidence type="ECO:0000256" key="3">
    <source>
        <dbReference type="ARBA" id="ARBA00022692"/>
    </source>
</evidence>
<dbReference type="Gene3D" id="2.60.40.150">
    <property type="entry name" value="C2 domain"/>
    <property type="match status" value="1"/>
</dbReference>
<dbReference type="GO" id="GO:0031207">
    <property type="term" value="C:Sec62/Sec63 complex"/>
    <property type="evidence" value="ECO:0007669"/>
    <property type="project" value="TreeGrafter"/>
</dbReference>
<keyword evidence="8" id="KW-0143">Chaperone</keyword>
<accession>A0AAF0THF0</accession>
<dbReference type="PRINTS" id="PR00625">
    <property type="entry name" value="JDOMAIN"/>
</dbReference>
<dbReference type="PANTHER" id="PTHR24075:SF11">
    <property type="entry name" value="DNAJ PROTEIN ERDJ2A-LIKE"/>
    <property type="match status" value="1"/>
</dbReference>
<proteinExistence type="predicted"/>
<feature type="transmembrane region" description="Helical" evidence="10">
    <location>
        <begin position="12"/>
        <end position="32"/>
    </location>
</feature>
<feature type="transmembrane region" description="Helical" evidence="10">
    <location>
        <begin position="66"/>
        <end position="88"/>
    </location>
</feature>
<reference evidence="12" key="1">
    <citation type="submission" date="2023-08" db="EMBL/GenBank/DDBJ databases">
        <title>A de novo genome assembly of Solanum verrucosum Schlechtendal, a Mexican diploid species geographically isolated from the other diploid A-genome species in potato relatives.</title>
        <authorList>
            <person name="Hosaka K."/>
        </authorList>
    </citation>
    <scope>NUCLEOTIDE SEQUENCE</scope>
    <source>
        <tissue evidence="12">Young leaves</tissue>
    </source>
</reference>
<dbReference type="GO" id="GO:0006614">
    <property type="term" value="P:SRP-dependent cotranslational protein targeting to membrane"/>
    <property type="evidence" value="ECO:0007669"/>
    <property type="project" value="TreeGrafter"/>
</dbReference>
<dbReference type="PANTHER" id="PTHR24075">
    <property type="entry name" value="SEC63 DOMAIN-CONTAINING"/>
    <property type="match status" value="1"/>
</dbReference>